<keyword evidence="4" id="KW-1185">Reference proteome</keyword>
<dbReference type="Gene3D" id="3.40.50.1820">
    <property type="entry name" value="alpha/beta hydrolase"/>
    <property type="match status" value="1"/>
</dbReference>
<dbReference type="AlphaFoldDB" id="A0A3A4BP85"/>
<comment type="caution">
    <text evidence="3">The sequence shown here is derived from an EMBL/GenBank/DDBJ whole genome shotgun (WGS) entry which is preliminary data.</text>
</comment>
<feature type="domain" description="Xaa-Pro dipeptidyl-peptidase C-terminal" evidence="2">
    <location>
        <begin position="451"/>
        <end position="722"/>
    </location>
</feature>
<dbReference type="InterPro" id="IPR013736">
    <property type="entry name" value="Xaa-Pro_dipept_C"/>
</dbReference>
<protein>
    <submittedName>
        <fullName evidence="3">CocE/NonD family hydrolase</fullName>
    </submittedName>
</protein>
<dbReference type="Pfam" id="PF08530">
    <property type="entry name" value="PepX_C"/>
    <property type="match status" value="1"/>
</dbReference>
<dbReference type="Gene3D" id="1.10.246.70">
    <property type="match status" value="1"/>
</dbReference>
<organism evidence="3 4">
    <name type="scientific">Bailinhaonella thermotolerans</name>
    <dbReference type="NCBI Taxonomy" id="1070861"/>
    <lineage>
        <taxon>Bacteria</taxon>
        <taxon>Bacillati</taxon>
        <taxon>Actinomycetota</taxon>
        <taxon>Actinomycetes</taxon>
        <taxon>Streptosporangiales</taxon>
        <taxon>Streptosporangiaceae</taxon>
        <taxon>Bailinhaonella</taxon>
    </lineage>
</organism>
<dbReference type="Proteomes" id="UP000265768">
    <property type="component" value="Unassembled WGS sequence"/>
</dbReference>
<dbReference type="Gene3D" id="2.60.120.260">
    <property type="entry name" value="Galactose-binding domain-like"/>
    <property type="match status" value="1"/>
</dbReference>
<proteinExistence type="predicted"/>
<dbReference type="InterPro" id="IPR029058">
    <property type="entry name" value="AB_hydrolase_fold"/>
</dbReference>
<dbReference type="OrthoDB" id="5240615at2"/>
<dbReference type="NCBIfam" id="TIGR00976">
    <property type="entry name" value="CocE_NonD"/>
    <property type="match status" value="1"/>
</dbReference>
<dbReference type="InterPro" id="IPR000383">
    <property type="entry name" value="Xaa-Pro-like_dom"/>
</dbReference>
<dbReference type="Pfam" id="PF02129">
    <property type="entry name" value="Peptidase_S15"/>
    <property type="match status" value="1"/>
</dbReference>
<dbReference type="InterPro" id="IPR008979">
    <property type="entry name" value="Galactose-bd-like_sf"/>
</dbReference>
<dbReference type="SUPFAM" id="SSF49785">
    <property type="entry name" value="Galactose-binding domain-like"/>
    <property type="match status" value="1"/>
</dbReference>
<accession>A0A3A4BP85</accession>
<evidence type="ECO:0000313" key="4">
    <source>
        <dbReference type="Proteomes" id="UP000265768"/>
    </source>
</evidence>
<evidence type="ECO:0000313" key="3">
    <source>
        <dbReference type="EMBL" id="RJL32834.1"/>
    </source>
</evidence>
<gene>
    <name evidence="3" type="ORF">D5H75_15390</name>
</gene>
<name>A0A3A4BP85_9ACTN</name>
<sequence>MLWITGIDQAHPVPLRCLKHPPRFGESMRTSAYLRAATAVTVAGALSAPALIAVAPAQAASVPAIRVANGETQPVFSFNDAVYQVVNIETTVDTDHDGRLDTVQLRLKRPRETESGLKVPTIIEPAPYYGPSYGRTSKLTQPTYTSAPEVDAVIAERRGNGHNKEYDKTSGDSPIDVLGERAREERASDRAADAMVSGDPAVAKPAGAGNLTYENHFDNYFVPRGYAVAELDMLGTNGSTGCASIGTPEETQGVVAAVDWLNGRTRGWDVNGDPVTAANWSTGSVALKGKSYDGTLPIAAATTGVAGLKTITTVAGISNWYEWYRENGAVRGPQGLATVEPANLAGGNSTRDGNTICADEVAALRGDRSARASGDYTDFWALRNSRPDFGKIKASVFIAQGTEDYNVTPRQSTELWKYLQDNGIPRKMWLFQGAHLRPVQLRGEEWVRQQHRWYDHWLHGIENGITAEPKVDVQSNVDFATWTTQDAWPAAKGVKLKLTREGGLSTRNAGKALQTMVDKGRTHTADELAADPGAANPNRLLYVSEPLASDVRLSGEVELSVRAALDGSSPNLAALVVDYGTAVRSTYSPEGDWTYTEYADDTSRTVCFGQRITGDSGCAFPLKVFTRTTDHKVVSRGFMDANNRYSIARTDHIADGEPYSFSWTTQPADYVFRKGHRIGIVILSTDAAPAMLSNGKPYARSFSLRYPEGTRLTVQTGPSSVTLPIASGTL</sequence>
<evidence type="ECO:0000259" key="2">
    <source>
        <dbReference type="SMART" id="SM00939"/>
    </source>
</evidence>
<dbReference type="GO" id="GO:0008239">
    <property type="term" value="F:dipeptidyl-peptidase activity"/>
    <property type="evidence" value="ECO:0007669"/>
    <property type="project" value="InterPro"/>
</dbReference>
<dbReference type="SMART" id="SM00939">
    <property type="entry name" value="PepX_C"/>
    <property type="match status" value="1"/>
</dbReference>
<evidence type="ECO:0000256" key="1">
    <source>
        <dbReference type="ARBA" id="ARBA00022801"/>
    </source>
</evidence>
<dbReference type="EMBL" id="QZEY01000004">
    <property type="protein sequence ID" value="RJL32834.1"/>
    <property type="molecule type" value="Genomic_DNA"/>
</dbReference>
<keyword evidence="1 3" id="KW-0378">Hydrolase</keyword>
<reference evidence="3 4" key="1">
    <citation type="submission" date="2018-09" db="EMBL/GenBank/DDBJ databases">
        <title>YIM 75507 draft genome.</title>
        <authorList>
            <person name="Tang S."/>
            <person name="Feng Y."/>
        </authorList>
    </citation>
    <scope>NUCLEOTIDE SEQUENCE [LARGE SCALE GENOMIC DNA]</scope>
    <source>
        <strain evidence="3 4">YIM 75507</strain>
    </source>
</reference>
<dbReference type="InterPro" id="IPR005674">
    <property type="entry name" value="CocE/Ser_esterase"/>
</dbReference>
<dbReference type="SUPFAM" id="SSF53474">
    <property type="entry name" value="alpha/beta-Hydrolases"/>
    <property type="match status" value="1"/>
</dbReference>